<accession>A0A4S4FF08</accession>
<organism evidence="2 3">
    <name type="scientific">Naasia lichenicola</name>
    <dbReference type="NCBI Taxonomy" id="2565933"/>
    <lineage>
        <taxon>Bacteria</taxon>
        <taxon>Bacillati</taxon>
        <taxon>Actinomycetota</taxon>
        <taxon>Actinomycetes</taxon>
        <taxon>Micrococcales</taxon>
        <taxon>Microbacteriaceae</taxon>
        <taxon>Naasia</taxon>
    </lineage>
</organism>
<dbReference type="InterPro" id="IPR029058">
    <property type="entry name" value="AB_hydrolase_fold"/>
</dbReference>
<name>A0A4S4FF08_9MICO</name>
<dbReference type="Gene3D" id="3.40.50.1820">
    <property type="entry name" value="alpha/beta hydrolase"/>
    <property type="match status" value="1"/>
</dbReference>
<proteinExistence type="predicted"/>
<dbReference type="Proteomes" id="UP000309133">
    <property type="component" value="Unassembled WGS sequence"/>
</dbReference>
<reference evidence="2 3" key="1">
    <citation type="submission" date="2019-04" db="EMBL/GenBank/DDBJ databases">
        <authorList>
            <person name="Jiang L."/>
        </authorList>
    </citation>
    <scope>NUCLEOTIDE SEQUENCE [LARGE SCALE GENOMIC DNA]</scope>
    <source>
        <strain evidence="2 3">YIM 131853</strain>
    </source>
</reference>
<dbReference type="AlphaFoldDB" id="A0A4S4FF08"/>
<comment type="caution">
    <text evidence="2">The sequence shown here is derived from an EMBL/GenBank/DDBJ whole genome shotgun (WGS) entry which is preliminary data.</text>
</comment>
<dbReference type="OrthoDB" id="5495375at2"/>
<evidence type="ECO:0000259" key="1">
    <source>
        <dbReference type="Pfam" id="PF12697"/>
    </source>
</evidence>
<dbReference type="Pfam" id="PF12697">
    <property type="entry name" value="Abhydrolase_6"/>
    <property type="match status" value="1"/>
</dbReference>
<dbReference type="SUPFAM" id="SSF53474">
    <property type="entry name" value="alpha/beta-Hydrolases"/>
    <property type="match status" value="1"/>
</dbReference>
<evidence type="ECO:0000313" key="2">
    <source>
        <dbReference type="EMBL" id="THG28759.1"/>
    </source>
</evidence>
<protein>
    <submittedName>
        <fullName evidence="2">Alpha/beta hydrolase</fullName>
    </submittedName>
</protein>
<gene>
    <name evidence="2" type="ORF">E6C64_18455</name>
</gene>
<dbReference type="InterPro" id="IPR000073">
    <property type="entry name" value="AB_hydrolase_1"/>
</dbReference>
<sequence length="264" mass="27648">MGCASRRRTSADSASIPTIGAVPASVVLVHGLRTSASMWRAQLDALDRAEIPARAIDLPGHGSRMAERFAVATAMAAIGDAVDAMTGPVILCGLSLGGYLSLHWAATEGAERIDGLIAAACGTTPRGAALEGYRRIAAGIGRLPDRGAGLNRLMLRTFVPEPGRTDVESGGIALDVMADGLREISVVRPIDAIGRIRVPILLVNGELDHFRLQERRYLAAARARPQVPASWSGLLVVPGASHLVSVTRPEAFSRLLLGAAARAD</sequence>
<dbReference type="GO" id="GO:0016787">
    <property type="term" value="F:hydrolase activity"/>
    <property type="evidence" value="ECO:0007669"/>
    <property type="project" value="UniProtKB-KW"/>
</dbReference>
<dbReference type="InterPro" id="IPR050266">
    <property type="entry name" value="AB_hydrolase_sf"/>
</dbReference>
<dbReference type="EMBL" id="SSSM01000006">
    <property type="protein sequence ID" value="THG28759.1"/>
    <property type="molecule type" value="Genomic_DNA"/>
</dbReference>
<keyword evidence="2" id="KW-0378">Hydrolase</keyword>
<dbReference type="PANTHER" id="PTHR43798">
    <property type="entry name" value="MONOACYLGLYCEROL LIPASE"/>
    <property type="match status" value="1"/>
</dbReference>
<keyword evidence="3" id="KW-1185">Reference proteome</keyword>
<evidence type="ECO:0000313" key="3">
    <source>
        <dbReference type="Proteomes" id="UP000309133"/>
    </source>
</evidence>
<feature type="domain" description="AB hydrolase-1" evidence="1">
    <location>
        <begin position="26"/>
        <end position="254"/>
    </location>
</feature>